<name>A0A194XRI2_MOLSC</name>
<dbReference type="KEGG" id="psco:LY89DRAFT_294139"/>
<evidence type="ECO:0000256" key="3">
    <source>
        <dbReference type="SAM" id="SignalP"/>
    </source>
</evidence>
<feature type="compositionally biased region" description="Basic and acidic residues" evidence="1">
    <location>
        <begin position="242"/>
        <end position="255"/>
    </location>
</feature>
<feature type="compositionally biased region" description="Basic residues" evidence="1">
    <location>
        <begin position="216"/>
        <end position="230"/>
    </location>
</feature>
<feature type="region of interest" description="Disordered" evidence="1">
    <location>
        <begin position="140"/>
        <end position="174"/>
    </location>
</feature>
<gene>
    <name evidence="4" type="ORF">LY89DRAFT_294139</name>
</gene>
<dbReference type="Proteomes" id="UP000070700">
    <property type="component" value="Unassembled WGS sequence"/>
</dbReference>
<dbReference type="GeneID" id="28816262"/>
<dbReference type="OrthoDB" id="5338512at2759"/>
<evidence type="ECO:0000313" key="5">
    <source>
        <dbReference type="Proteomes" id="UP000070700"/>
    </source>
</evidence>
<evidence type="ECO:0000256" key="1">
    <source>
        <dbReference type="SAM" id="MobiDB-lite"/>
    </source>
</evidence>
<feature type="compositionally biased region" description="Polar residues" evidence="1">
    <location>
        <begin position="261"/>
        <end position="270"/>
    </location>
</feature>
<keyword evidence="2" id="KW-0812">Transmembrane</keyword>
<proteinExistence type="predicted"/>
<feature type="region of interest" description="Disordered" evidence="1">
    <location>
        <begin position="376"/>
        <end position="418"/>
    </location>
</feature>
<protein>
    <submittedName>
        <fullName evidence="4">Uncharacterized protein</fullName>
    </submittedName>
</protein>
<feature type="region of interest" description="Disordered" evidence="1">
    <location>
        <begin position="216"/>
        <end position="326"/>
    </location>
</feature>
<keyword evidence="3" id="KW-0732">Signal</keyword>
<reference evidence="4 5" key="1">
    <citation type="submission" date="2015-10" db="EMBL/GenBank/DDBJ databases">
        <title>Full genome of DAOMC 229536 Phialocephala scopiformis, a fungal endophyte of spruce producing the potent anti-insectan compound rugulosin.</title>
        <authorList>
            <consortium name="DOE Joint Genome Institute"/>
            <person name="Walker A.K."/>
            <person name="Frasz S.L."/>
            <person name="Seifert K.A."/>
            <person name="Miller J.D."/>
            <person name="Mondo S.J."/>
            <person name="Labutti K."/>
            <person name="Lipzen A."/>
            <person name="Dockter R."/>
            <person name="Kennedy M."/>
            <person name="Grigoriev I.V."/>
            <person name="Spatafora J.W."/>
        </authorList>
    </citation>
    <scope>NUCLEOTIDE SEQUENCE [LARGE SCALE GENOMIC DNA]</scope>
    <source>
        <strain evidence="4 5">CBS 120377</strain>
    </source>
</reference>
<dbReference type="EMBL" id="KQ947406">
    <property type="protein sequence ID" value="KUJ22337.1"/>
    <property type="molecule type" value="Genomic_DNA"/>
</dbReference>
<dbReference type="AlphaFoldDB" id="A0A194XRI2"/>
<dbReference type="InParanoid" id="A0A194XRI2"/>
<accession>A0A194XRI2</accession>
<evidence type="ECO:0000313" key="4">
    <source>
        <dbReference type="EMBL" id="KUJ22337.1"/>
    </source>
</evidence>
<organism evidence="4 5">
    <name type="scientific">Mollisia scopiformis</name>
    <name type="common">Conifer needle endophyte fungus</name>
    <name type="synonym">Phialocephala scopiformis</name>
    <dbReference type="NCBI Taxonomy" id="149040"/>
    <lineage>
        <taxon>Eukaryota</taxon>
        <taxon>Fungi</taxon>
        <taxon>Dikarya</taxon>
        <taxon>Ascomycota</taxon>
        <taxon>Pezizomycotina</taxon>
        <taxon>Leotiomycetes</taxon>
        <taxon>Helotiales</taxon>
        <taxon>Mollisiaceae</taxon>
        <taxon>Mollisia</taxon>
    </lineage>
</organism>
<dbReference type="RefSeq" id="XP_018076692.1">
    <property type="nucleotide sequence ID" value="XM_018206536.1"/>
</dbReference>
<keyword evidence="2" id="KW-0472">Membrane</keyword>
<feature type="chain" id="PRO_5008268590" evidence="3">
    <location>
        <begin position="21"/>
        <end position="418"/>
    </location>
</feature>
<feature type="compositionally biased region" description="Low complexity" evidence="1">
    <location>
        <begin position="302"/>
        <end position="312"/>
    </location>
</feature>
<sequence>MRGSSRAILLAVCLATSATARYTPNTIFERETVCPDAAYVGCNNTGLPGDFCCPTGSNCIPLAANTTLLCCPTGQTCQTIKPITCNISYQNITKNPDNTLKTTALGATLPSCAGQCCPFGFSCNTNNNCVMDADQSIAPTTSSSSTTSTPTSTSTSSPSANPTTTSSPTSSTPLPLTQTCTKFPIPAILAGFFPGLVLGILLAILGLCCWGNSHKRSSSSHHNTHERRRSGSSFGNISEPQPLDREHDMRTDFLRKPPMTPSSQGSTPGRRNTMKGRMNSLFRKSRWDDGQGDMATPPIPLNINKNNNNGNGNNNGGRPVTPENRQQREVSEFYGNVPMMIDEREHPTPSPPGLGLGSRRDVADVADSRISYNTTWTDIMPVPEPSQSSGNGGTGGSGAPLAGLPKGQPFRQYGSPPR</sequence>
<keyword evidence="5" id="KW-1185">Reference proteome</keyword>
<evidence type="ECO:0000256" key="2">
    <source>
        <dbReference type="SAM" id="Phobius"/>
    </source>
</evidence>
<feature type="transmembrane region" description="Helical" evidence="2">
    <location>
        <begin position="187"/>
        <end position="210"/>
    </location>
</feature>
<keyword evidence="2" id="KW-1133">Transmembrane helix</keyword>
<feature type="signal peptide" evidence="3">
    <location>
        <begin position="1"/>
        <end position="20"/>
    </location>
</feature>